<comment type="caution">
    <text evidence="1">The sequence shown here is derived from an EMBL/GenBank/DDBJ whole genome shotgun (WGS) entry which is preliminary data.</text>
</comment>
<sequence>MKTLNHIICYNIITGNIVCDARLNNMCGVFNSKIIDAREKLIIICLEFIREYLMKRIISVVDRWLDQCVAYLIDKTCSYGKREVCSITCKHAVNALCDTIQNHEDFVHNRYKLST</sequence>
<organism evidence="1 2">
    <name type="scientific">Lactuca sativa</name>
    <name type="common">Garden lettuce</name>
    <dbReference type="NCBI Taxonomy" id="4236"/>
    <lineage>
        <taxon>Eukaryota</taxon>
        <taxon>Viridiplantae</taxon>
        <taxon>Streptophyta</taxon>
        <taxon>Embryophyta</taxon>
        <taxon>Tracheophyta</taxon>
        <taxon>Spermatophyta</taxon>
        <taxon>Magnoliopsida</taxon>
        <taxon>eudicotyledons</taxon>
        <taxon>Gunneridae</taxon>
        <taxon>Pentapetalae</taxon>
        <taxon>asterids</taxon>
        <taxon>campanulids</taxon>
        <taxon>Asterales</taxon>
        <taxon>Asteraceae</taxon>
        <taxon>Cichorioideae</taxon>
        <taxon>Cichorieae</taxon>
        <taxon>Lactucinae</taxon>
        <taxon>Lactuca</taxon>
    </lineage>
</organism>
<evidence type="ECO:0000313" key="1">
    <source>
        <dbReference type="EMBL" id="KAJ0214630.1"/>
    </source>
</evidence>
<dbReference type="AlphaFoldDB" id="A0A9R1XHA9"/>
<dbReference type="EMBL" id="NBSK02000004">
    <property type="protein sequence ID" value="KAJ0214630.1"/>
    <property type="molecule type" value="Genomic_DNA"/>
</dbReference>
<proteinExistence type="predicted"/>
<keyword evidence="2" id="KW-1185">Reference proteome</keyword>
<accession>A0A9R1XHA9</accession>
<protein>
    <recommendedName>
        <fullName evidence="3">SWIM-type domain-containing protein</fullName>
    </recommendedName>
</protein>
<name>A0A9R1XHA9_LACSA</name>
<gene>
    <name evidence="1" type="ORF">LSAT_V11C400190060</name>
</gene>
<reference evidence="1 2" key="1">
    <citation type="journal article" date="2017" name="Nat. Commun.">
        <title>Genome assembly with in vitro proximity ligation data and whole-genome triplication in lettuce.</title>
        <authorList>
            <person name="Reyes-Chin-Wo S."/>
            <person name="Wang Z."/>
            <person name="Yang X."/>
            <person name="Kozik A."/>
            <person name="Arikit S."/>
            <person name="Song C."/>
            <person name="Xia L."/>
            <person name="Froenicke L."/>
            <person name="Lavelle D.O."/>
            <person name="Truco M.J."/>
            <person name="Xia R."/>
            <person name="Zhu S."/>
            <person name="Xu C."/>
            <person name="Xu H."/>
            <person name="Xu X."/>
            <person name="Cox K."/>
            <person name="Korf I."/>
            <person name="Meyers B.C."/>
            <person name="Michelmore R.W."/>
        </authorList>
    </citation>
    <scope>NUCLEOTIDE SEQUENCE [LARGE SCALE GENOMIC DNA]</scope>
    <source>
        <strain evidence="2">cv. Salinas</strain>
        <tissue evidence="1">Seedlings</tissue>
    </source>
</reference>
<evidence type="ECO:0000313" key="2">
    <source>
        <dbReference type="Proteomes" id="UP000235145"/>
    </source>
</evidence>
<dbReference type="Proteomes" id="UP000235145">
    <property type="component" value="Unassembled WGS sequence"/>
</dbReference>
<evidence type="ECO:0008006" key="3">
    <source>
        <dbReference type="Google" id="ProtNLM"/>
    </source>
</evidence>